<sequence>MTNHTAVVEPWLSLGPVARRSAVHVEHAHDAIAVELRLQLRGFAENILIGSGTLPTPQSARSLHYTIQEEGFYQTPSGWGRPMDVFSGRSYDL</sequence>
<dbReference type="EMBL" id="LAZR01003117">
    <property type="protein sequence ID" value="KKN21802.1"/>
    <property type="molecule type" value="Genomic_DNA"/>
</dbReference>
<dbReference type="AlphaFoldDB" id="A0A0F9PBC0"/>
<protein>
    <submittedName>
        <fullName evidence="1">Uncharacterized protein</fullName>
    </submittedName>
</protein>
<accession>A0A0F9PBC0</accession>
<organism evidence="1">
    <name type="scientific">marine sediment metagenome</name>
    <dbReference type="NCBI Taxonomy" id="412755"/>
    <lineage>
        <taxon>unclassified sequences</taxon>
        <taxon>metagenomes</taxon>
        <taxon>ecological metagenomes</taxon>
    </lineage>
</organism>
<gene>
    <name evidence="1" type="ORF">LCGC14_0921590</name>
</gene>
<name>A0A0F9PBC0_9ZZZZ</name>
<evidence type="ECO:0000313" key="1">
    <source>
        <dbReference type="EMBL" id="KKN21802.1"/>
    </source>
</evidence>
<proteinExistence type="predicted"/>
<reference evidence="1" key="1">
    <citation type="journal article" date="2015" name="Nature">
        <title>Complex archaea that bridge the gap between prokaryotes and eukaryotes.</title>
        <authorList>
            <person name="Spang A."/>
            <person name="Saw J.H."/>
            <person name="Jorgensen S.L."/>
            <person name="Zaremba-Niedzwiedzka K."/>
            <person name="Martijn J."/>
            <person name="Lind A.E."/>
            <person name="van Eijk R."/>
            <person name="Schleper C."/>
            <person name="Guy L."/>
            <person name="Ettema T.J."/>
        </authorList>
    </citation>
    <scope>NUCLEOTIDE SEQUENCE</scope>
</reference>
<comment type="caution">
    <text evidence="1">The sequence shown here is derived from an EMBL/GenBank/DDBJ whole genome shotgun (WGS) entry which is preliminary data.</text>
</comment>